<protein>
    <recommendedName>
        <fullName evidence="4 11">Diacylglycerol O-acyltransferase</fullName>
        <ecNumber evidence="4 11">2.3.1.20</ecNumber>
    </recommendedName>
</protein>
<proteinExistence type="inferred from homology"/>
<dbReference type="GO" id="GO:0005886">
    <property type="term" value="C:plasma membrane"/>
    <property type="evidence" value="ECO:0007669"/>
    <property type="project" value="TreeGrafter"/>
</dbReference>
<dbReference type="PANTHER" id="PTHR31650">
    <property type="entry name" value="O-ACYLTRANSFERASE (WSD1-LIKE) FAMILY PROTEIN"/>
    <property type="match status" value="1"/>
</dbReference>
<evidence type="ECO:0000256" key="11">
    <source>
        <dbReference type="RuleBase" id="RU361241"/>
    </source>
</evidence>
<reference evidence="14" key="1">
    <citation type="submission" date="2020-02" db="EMBL/GenBank/DDBJ databases">
        <authorList>
            <person name="Meier V. D."/>
        </authorList>
    </citation>
    <scope>NUCLEOTIDE SEQUENCE</scope>
    <source>
        <strain evidence="14">AVDCRST_MAG53</strain>
    </source>
</reference>
<evidence type="ECO:0000256" key="8">
    <source>
        <dbReference type="ARBA" id="ARBA00023098"/>
    </source>
</evidence>
<dbReference type="NCBIfam" id="TIGR02946">
    <property type="entry name" value="acyl_WS_DGAT"/>
    <property type="match status" value="1"/>
</dbReference>
<organism evidence="14">
    <name type="scientific">uncultured Solirubrobacteraceae bacterium</name>
    <dbReference type="NCBI Taxonomy" id="1162706"/>
    <lineage>
        <taxon>Bacteria</taxon>
        <taxon>Bacillati</taxon>
        <taxon>Actinomycetota</taxon>
        <taxon>Thermoleophilia</taxon>
        <taxon>Solirubrobacterales</taxon>
        <taxon>Solirubrobacteraceae</taxon>
        <taxon>environmental samples</taxon>
    </lineage>
</organism>
<evidence type="ECO:0000256" key="9">
    <source>
        <dbReference type="ARBA" id="ARBA00023315"/>
    </source>
</evidence>
<evidence type="ECO:0000256" key="3">
    <source>
        <dbReference type="ARBA" id="ARBA00009587"/>
    </source>
</evidence>
<evidence type="ECO:0000259" key="12">
    <source>
        <dbReference type="Pfam" id="PF03007"/>
    </source>
</evidence>
<evidence type="ECO:0000256" key="7">
    <source>
        <dbReference type="ARBA" id="ARBA00022798"/>
    </source>
</evidence>
<dbReference type="EC" id="2.3.1.20" evidence="4 11"/>
<sequence length="489" mass="53101">MAQQHFDRLSAIDASFLHQEGPNSHMHVGAVTIFEGPPPPYEEFLDSIRARLHLVPRYRQKLTFPRFETGRPLWVDDPSFNLEYHVRQTALPRPGAESQLMELGARIVSQQLDRSKPLWELWVIEGVEPATPGGAHRFALISKTHHALIDGVSGIDLATVLFDLAPVPPEIPHPDERWRPEPVPSAAEVLGSGALGAVRAGIGGVTRALGILTKPAAVLGEVREAAEGIGEIVWAGLNPAPETPLNVPIGPHRRFVGVRSELRDFKLVKDTFGGTVNDVVLAAVSGSLREFLRSRGIRTEGLELRALVPVSIRAQHEHGQFGNRIAALRGPLPVYVEDPVARLRAVRAGMDDLKKSKQAIGAEALANAQSFAPPTVLAQASRLNFSTRLFNLIVTNVPGPQFPIYAHGRELQDVFPVAFLPEDHALAIAIMSYNGKVNFGLLGDYDALPDVQVVADGIEQGLAELVALAKRRGGARRPVDGQARPLTRA</sequence>
<dbReference type="GO" id="GO:0019432">
    <property type="term" value="P:triglyceride biosynthetic process"/>
    <property type="evidence" value="ECO:0007669"/>
    <property type="project" value="UniProtKB-UniPathway"/>
</dbReference>
<evidence type="ECO:0000256" key="10">
    <source>
        <dbReference type="ARBA" id="ARBA00048109"/>
    </source>
</evidence>
<feature type="domain" description="O-acyltransferase WSD1 C-terminal" evidence="13">
    <location>
        <begin position="322"/>
        <end position="465"/>
    </location>
</feature>
<evidence type="ECO:0000256" key="2">
    <source>
        <dbReference type="ARBA" id="ARBA00005189"/>
    </source>
</evidence>
<feature type="domain" description="O-acyltransferase WSD1-like N-terminal" evidence="12">
    <location>
        <begin position="9"/>
        <end position="280"/>
    </location>
</feature>
<evidence type="ECO:0000256" key="5">
    <source>
        <dbReference type="ARBA" id="ARBA00022516"/>
    </source>
</evidence>
<dbReference type="SUPFAM" id="SSF52777">
    <property type="entry name" value="CoA-dependent acyltransferases"/>
    <property type="match status" value="1"/>
</dbReference>
<comment type="similarity">
    <text evidence="3 11">Belongs to the long-chain O-acyltransferase family.</text>
</comment>
<keyword evidence="6 11" id="KW-0808">Transferase</keyword>
<evidence type="ECO:0000256" key="6">
    <source>
        <dbReference type="ARBA" id="ARBA00022679"/>
    </source>
</evidence>
<accession>A0A6J4S4N3</accession>
<dbReference type="GO" id="GO:0004144">
    <property type="term" value="F:diacylglycerol O-acyltransferase activity"/>
    <property type="evidence" value="ECO:0007669"/>
    <property type="project" value="UniProtKB-EC"/>
</dbReference>
<keyword evidence="8 11" id="KW-0443">Lipid metabolism</keyword>
<dbReference type="GO" id="GO:0051701">
    <property type="term" value="P:biological process involved in interaction with host"/>
    <property type="evidence" value="ECO:0007669"/>
    <property type="project" value="TreeGrafter"/>
</dbReference>
<dbReference type="InterPro" id="IPR045034">
    <property type="entry name" value="O-acyltransferase_WSD1-like"/>
</dbReference>
<dbReference type="InterPro" id="IPR009721">
    <property type="entry name" value="O-acyltransferase_WSD1_C"/>
</dbReference>
<evidence type="ECO:0000259" key="13">
    <source>
        <dbReference type="Pfam" id="PF06974"/>
    </source>
</evidence>
<evidence type="ECO:0000256" key="4">
    <source>
        <dbReference type="ARBA" id="ARBA00013244"/>
    </source>
</evidence>
<dbReference type="InterPro" id="IPR014292">
    <property type="entry name" value="Acyl_transf_WS/DGAT"/>
</dbReference>
<keyword evidence="7 11" id="KW-0319">Glycerol metabolism</keyword>
<dbReference type="Pfam" id="PF03007">
    <property type="entry name" value="WS_DGAT_cat"/>
    <property type="match status" value="1"/>
</dbReference>
<comment type="pathway">
    <text evidence="2">Lipid metabolism.</text>
</comment>
<dbReference type="EMBL" id="CADCVR010000034">
    <property type="protein sequence ID" value="CAA9486263.1"/>
    <property type="molecule type" value="Genomic_DNA"/>
</dbReference>
<dbReference type="AlphaFoldDB" id="A0A6J4S4N3"/>
<keyword evidence="9 11" id="KW-0012">Acyltransferase</keyword>
<dbReference type="UniPathway" id="UPA00282"/>
<evidence type="ECO:0000256" key="1">
    <source>
        <dbReference type="ARBA" id="ARBA00004771"/>
    </source>
</evidence>
<dbReference type="GO" id="GO:0001666">
    <property type="term" value="P:response to hypoxia"/>
    <property type="evidence" value="ECO:0007669"/>
    <property type="project" value="TreeGrafter"/>
</dbReference>
<comment type="pathway">
    <text evidence="1 11">Glycerolipid metabolism; triacylglycerol biosynthesis.</text>
</comment>
<dbReference type="GO" id="GO:0071731">
    <property type="term" value="P:response to nitric oxide"/>
    <property type="evidence" value="ECO:0007669"/>
    <property type="project" value="TreeGrafter"/>
</dbReference>
<dbReference type="Pfam" id="PF06974">
    <property type="entry name" value="WS_DGAT_C"/>
    <property type="match status" value="1"/>
</dbReference>
<gene>
    <name evidence="14" type="ORF">AVDCRST_MAG53-1017</name>
</gene>
<dbReference type="InterPro" id="IPR004255">
    <property type="entry name" value="O-acyltransferase_WSD1_N"/>
</dbReference>
<comment type="catalytic activity">
    <reaction evidence="10 11">
        <text>an acyl-CoA + a 1,2-diacyl-sn-glycerol = a triacyl-sn-glycerol + CoA</text>
        <dbReference type="Rhea" id="RHEA:10868"/>
        <dbReference type="ChEBI" id="CHEBI:17815"/>
        <dbReference type="ChEBI" id="CHEBI:57287"/>
        <dbReference type="ChEBI" id="CHEBI:58342"/>
        <dbReference type="ChEBI" id="CHEBI:64615"/>
        <dbReference type="EC" id="2.3.1.20"/>
    </reaction>
</comment>
<name>A0A6J4S4N3_9ACTN</name>
<keyword evidence="5 11" id="KW-0444">Lipid biosynthesis</keyword>
<evidence type="ECO:0000313" key="14">
    <source>
        <dbReference type="EMBL" id="CAA9486263.1"/>
    </source>
</evidence>
<dbReference type="GO" id="GO:0006071">
    <property type="term" value="P:glycerol metabolic process"/>
    <property type="evidence" value="ECO:0007669"/>
    <property type="project" value="UniProtKB-KW"/>
</dbReference>
<dbReference type="PANTHER" id="PTHR31650:SF1">
    <property type="entry name" value="WAX ESTER SYNTHASE_DIACYLGLYCEROL ACYLTRANSFERASE 4-RELATED"/>
    <property type="match status" value="1"/>
</dbReference>